<dbReference type="Pfam" id="PF00528">
    <property type="entry name" value="BPD_transp_1"/>
    <property type="match status" value="1"/>
</dbReference>
<evidence type="ECO:0000259" key="8">
    <source>
        <dbReference type="PROSITE" id="PS50928"/>
    </source>
</evidence>
<evidence type="ECO:0000313" key="10">
    <source>
        <dbReference type="Proteomes" id="UP001519290"/>
    </source>
</evidence>
<keyword evidence="4 7" id="KW-0812">Transmembrane</keyword>
<dbReference type="CDD" id="cd06261">
    <property type="entry name" value="TM_PBP2"/>
    <property type="match status" value="1"/>
</dbReference>
<evidence type="ECO:0000313" key="9">
    <source>
        <dbReference type="EMBL" id="MBP2381512.1"/>
    </source>
</evidence>
<comment type="subcellular location">
    <subcellularLocation>
        <location evidence="1 7">Cell membrane</location>
        <topology evidence="1 7">Multi-pass membrane protein</topology>
    </subcellularLocation>
</comment>
<dbReference type="InterPro" id="IPR000515">
    <property type="entry name" value="MetI-like"/>
</dbReference>
<comment type="caution">
    <text evidence="9">The sequence shown here is derived from an EMBL/GenBank/DDBJ whole genome shotgun (WGS) entry which is preliminary data.</text>
</comment>
<keyword evidence="6 7" id="KW-0472">Membrane</keyword>
<feature type="transmembrane region" description="Helical" evidence="7">
    <location>
        <begin position="248"/>
        <end position="267"/>
    </location>
</feature>
<evidence type="ECO:0000256" key="2">
    <source>
        <dbReference type="ARBA" id="ARBA00022448"/>
    </source>
</evidence>
<dbReference type="Gene3D" id="1.10.3720.10">
    <property type="entry name" value="MetI-like"/>
    <property type="match status" value="1"/>
</dbReference>
<organism evidence="9 10">
    <name type="scientific">Brachybacterium sacelli</name>
    <dbReference type="NCBI Taxonomy" id="173364"/>
    <lineage>
        <taxon>Bacteria</taxon>
        <taxon>Bacillati</taxon>
        <taxon>Actinomycetota</taxon>
        <taxon>Actinomycetes</taxon>
        <taxon>Micrococcales</taxon>
        <taxon>Dermabacteraceae</taxon>
        <taxon>Brachybacterium</taxon>
    </lineage>
</organism>
<accession>A0ABS4WZ84</accession>
<dbReference type="PROSITE" id="PS50928">
    <property type="entry name" value="ABC_TM1"/>
    <property type="match status" value="1"/>
</dbReference>
<name>A0ABS4WZ84_9MICO</name>
<keyword evidence="10" id="KW-1185">Reference proteome</keyword>
<evidence type="ECO:0000256" key="1">
    <source>
        <dbReference type="ARBA" id="ARBA00004651"/>
    </source>
</evidence>
<evidence type="ECO:0000256" key="5">
    <source>
        <dbReference type="ARBA" id="ARBA00022989"/>
    </source>
</evidence>
<keyword evidence="2 7" id="KW-0813">Transport</keyword>
<evidence type="ECO:0000256" key="7">
    <source>
        <dbReference type="RuleBase" id="RU363032"/>
    </source>
</evidence>
<dbReference type="EMBL" id="JAGIOD010000001">
    <property type="protein sequence ID" value="MBP2381512.1"/>
    <property type="molecule type" value="Genomic_DNA"/>
</dbReference>
<dbReference type="PANTHER" id="PTHR43744">
    <property type="entry name" value="ABC TRANSPORTER PERMEASE PROTEIN MG189-RELATED-RELATED"/>
    <property type="match status" value="1"/>
</dbReference>
<dbReference type="SUPFAM" id="SSF161098">
    <property type="entry name" value="MetI-like"/>
    <property type="match status" value="1"/>
</dbReference>
<keyword evidence="5 7" id="KW-1133">Transmembrane helix</keyword>
<reference evidence="9 10" key="1">
    <citation type="submission" date="2021-03" db="EMBL/GenBank/DDBJ databases">
        <title>Sequencing the genomes of 1000 actinobacteria strains.</title>
        <authorList>
            <person name="Klenk H.-P."/>
        </authorList>
    </citation>
    <scope>NUCLEOTIDE SEQUENCE [LARGE SCALE GENOMIC DNA]</scope>
    <source>
        <strain evidence="9 10">DSM 14566</strain>
    </source>
</reference>
<evidence type="ECO:0000256" key="3">
    <source>
        <dbReference type="ARBA" id="ARBA00022475"/>
    </source>
</evidence>
<comment type="similarity">
    <text evidence="7">Belongs to the binding-protein-dependent transport system permease family.</text>
</comment>
<protein>
    <submittedName>
        <fullName evidence="9">ABC-type glycerol-3-phosphate transport system permease component</fullName>
    </submittedName>
</protein>
<feature type="transmembrane region" description="Helical" evidence="7">
    <location>
        <begin position="12"/>
        <end position="32"/>
    </location>
</feature>
<dbReference type="Proteomes" id="UP001519290">
    <property type="component" value="Unassembled WGS sequence"/>
</dbReference>
<evidence type="ECO:0000256" key="6">
    <source>
        <dbReference type="ARBA" id="ARBA00023136"/>
    </source>
</evidence>
<feature type="transmembrane region" description="Helical" evidence="7">
    <location>
        <begin position="103"/>
        <end position="122"/>
    </location>
</feature>
<dbReference type="RefSeq" id="WP_245354046.1">
    <property type="nucleotide sequence ID" value="NZ_BAAAJW010000002.1"/>
</dbReference>
<proteinExistence type="inferred from homology"/>
<dbReference type="PANTHER" id="PTHR43744:SF9">
    <property type="entry name" value="POLYGALACTURONAN_RHAMNOGALACTURONAN TRANSPORT SYSTEM PERMEASE PROTEIN YTCP"/>
    <property type="match status" value="1"/>
</dbReference>
<feature type="transmembrane region" description="Helical" evidence="7">
    <location>
        <begin position="176"/>
        <end position="198"/>
    </location>
</feature>
<feature type="domain" description="ABC transmembrane type-1" evidence="8">
    <location>
        <begin position="67"/>
        <end position="267"/>
    </location>
</feature>
<feature type="transmembrane region" description="Helical" evidence="7">
    <location>
        <begin position="67"/>
        <end position="91"/>
    </location>
</feature>
<sequence>MHPAPLPVQVLKALVITAIVAVMAVPFAYIVVTSFAAPGSSGQIVPESFSLDAYRSLLSGGVVTRSLIVSTGVTVVGTFLSLFFTVLLAFGLMTTREMPGGRVLFFGILATMLFTAGIIPNYLLVQQLGLLDSYWSLILPTLISAFNLVVVRNFFMELPQDLLDAARIDGASEWRVLWSIVVPNSRAVIAVVGLFYAVGYWNNFFNALLYINDSSKWPVQLVLNSYVLQGSPLSQIENPELTPPLQSIQMAVVVLAMLPILAVYPFVQRYFTKGVLTGAIKG</sequence>
<evidence type="ECO:0000256" key="4">
    <source>
        <dbReference type="ARBA" id="ARBA00022692"/>
    </source>
</evidence>
<dbReference type="InterPro" id="IPR035906">
    <property type="entry name" value="MetI-like_sf"/>
</dbReference>
<feature type="transmembrane region" description="Helical" evidence="7">
    <location>
        <begin position="134"/>
        <end position="155"/>
    </location>
</feature>
<gene>
    <name evidence="9" type="ORF">JOF43_001469</name>
</gene>
<keyword evidence="3" id="KW-1003">Cell membrane</keyword>